<dbReference type="SUPFAM" id="SSF53613">
    <property type="entry name" value="Ribokinase-like"/>
    <property type="match status" value="1"/>
</dbReference>
<dbReference type="Pfam" id="PF00294">
    <property type="entry name" value="PfkB"/>
    <property type="match status" value="1"/>
</dbReference>
<dbReference type="PROSITE" id="PS00584">
    <property type="entry name" value="PFKB_KINASES_2"/>
    <property type="match status" value="1"/>
</dbReference>
<evidence type="ECO:0000256" key="6">
    <source>
        <dbReference type="ARBA" id="ARBA00022723"/>
    </source>
</evidence>
<comment type="subcellular location">
    <subcellularLocation>
        <location evidence="13">Cytoplasm</location>
    </subcellularLocation>
</comment>
<dbReference type="EMBL" id="FNDZ01000002">
    <property type="protein sequence ID" value="SDI34907.1"/>
    <property type="molecule type" value="Genomic_DNA"/>
</dbReference>
<evidence type="ECO:0000313" key="16">
    <source>
        <dbReference type="Proteomes" id="UP000183255"/>
    </source>
</evidence>
<accession>A0A1G8JV07</accession>
<evidence type="ECO:0000313" key="15">
    <source>
        <dbReference type="EMBL" id="SDI34907.1"/>
    </source>
</evidence>
<comment type="caution">
    <text evidence="13">Lacks conserved residue(s) required for the propagation of feature annotation.</text>
</comment>
<keyword evidence="10 13" id="KW-0460">Magnesium</keyword>
<name>A0A1G8JV07_9CLOT</name>
<dbReference type="UniPathway" id="UPA00916">
    <property type="reaction ID" value="UER00889"/>
</dbReference>
<dbReference type="RefSeq" id="WP_031577660.1">
    <property type="nucleotide sequence ID" value="NZ_FNDZ01000002.1"/>
</dbReference>
<feature type="binding site" evidence="13">
    <location>
        <position position="289"/>
    </location>
    <ligand>
        <name>K(+)</name>
        <dbReference type="ChEBI" id="CHEBI:29103"/>
    </ligand>
</feature>
<proteinExistence type="inferred from homology"/>
<evidence type="ECO:0000256" key="4">
    <source>
        <dbReference type="ARBA" id="ARBA00022490"/>
    </source>
</evidence>
<comment type="similarity">
    <text evidence="1">Belongs to the carbohydrate kinase pfkB family.</text>
</comment>
<keyword evidence="9 13" id="KW-0067">ATP-binding</keyword>
<feature type="binding site" evidence="13">
    <location>
        <position position="285"/>
    </location>
    <ligand>
        <name>K(+)</name>
        <dbReference type="ChEBI" id="CHEBI:29103"/>
    </ligand>
</feature>
<evidence type="ECO:0000259" key="14">
    <source>
        <dbReference type="Pfam" id="PF00294"/>
    </source>
</evidence>
<keyword evidence="8 13" id="KW-0418">Kinase</keyword>
<feature type="binding site" evidence="13">
    <location>
        <begin position="9"/>
        <end position="11"/>
    </location>
    <ligand>
        <name>substrate</name>
    </ligand>
</feature>
<evidence type="ECO:0000256" key="8">
    <source>
        <dbReference type="ARBA" id="ARBA00022777"/>
    </source>
</evidence>
<dbReference type="NCBIfam" id="TIGR02152">
    <property type="entry name" value="D_ribokin_bact"/>
    <property type="match status" value="1"/>
</dbReference>
<dbReference type="GO" id="GO:0019303">
    <property type="term" value="P:D-ribose catabolic process"/>
    <property type="evidence" value="ECO:0007669"/>
    <property type="project" value="UniProtKB-UniRule"/>
</dbReference>
<dbReference type="NCBIfam" id="NF008353">
    <property type="entry name" value="PRK11142.1"/>
    <property type="match status" value="1"/>
</dbReference>
<evidence type="ECO:0000256" key="13">
    <source>
        <dbReference type="HAMAP-Rule" id="MF_01987"/>
    </source>
</evidence>
<sequence length="306" mass="32440">MIIVVGSLNMDLVIQSQHIPRPGETVLGNGFKQIPGGKGANQADAVAKLKGEVSMIGAVGADSFGDALIKSLKEDGVEISGIYRKKEEPTGVAAIIVEKSGNNAITVASGANFLLTREDVAAKEDLFIENGILLTQLETPLDTVQYALKAAKAHGMKTILNPAPGRSLPEEIFQYIDFITPNETELDLLTGMNTDTMETIEKAAQSLLEKGLTHVLVTLGKNGALHVTKEGMKHYEGHVVKAIDTTAAGDCFNGAFAVGLSEGKSMEESISFAMAAAALSVTKEGAQTSLPLREEVEKFMKEGKVQ</sequence>
<feature type="binding site" evidence="13">
    <location>
        <begin position="37"/>
        <end position="41"/>
    </location>
    <ligand>
        <name>substrate</name>
    </ligand>
</feature>
<keyword evidence="6 13" id="KW-0479">Metal-binding</keyword>
<dbReference type="Gene3D" id="3.40.1190.20">
    <property type="match status" value="1"/>
</dbReference>
<comment type="catalytic activity">
    <reaction evidence="13">
        <text>D-ribose + ATP = D-ribose 5-phosphate + ADP + H(+)</text>
        <dbReference type="Rhea" id="RHEA:13697"/>
        <dbReference type="ChEBI" id="CHEBI:15378"/>
        <dbReference type="ChEBI" id="CHEBI:30616"/>
        <dbReference type="ChEBI" id="CHEBI:47013"/>
        <dbReference type="ChEBI" id="CHEBI:78346"/>
        <dbReference type="ChEBI" id="CHEBI:456216"/>
        <dbReference type="EC" id="2.7.1.15"/>
    </reaction>
</comment>
<feature type="binding site" evidence="13">
    <location>
        <position position="244"/>
    </location>
    <ligand>
        <name>K(+)</name>
        <dbReference type="ChEBI" id="CHEBI:29103"/>
    </ligand>
</feature>
<dbReference type="InterPro" id="IPR002139">
    <property type="entry name" value="Ribo/fructo_kinase"/>
</dbReference>
<comment type="function">
    <text evidence="13">Catalyzes the phosphorylation of ribose at O-5 in a reaction requiring ATP and magnesium. The resulting D-ribose-5-phosphate can then be used either for sythesis of nucleotides, histidine, and tryptophan, or as a component of the pentose phosphate pathway.</text>
</comment>
<dbReference type="InterPro" id="IPR002173">
    <property type="entry name" value="Carboh/pur_kinase_PfkB_CS"/>
</dbReference>
<feature type="binding site" evidence="13">
    <location>
        <position position="283"/>
    </location>
    <ligand>
        <name>K(+)</name>
        <dbReference type="ChEBI" id="CHEBI:29103"/>
    </ligand>
</feature>
<evidence type="ECO:0000256" key="12">
    <source>
        <dbReference type="ARBA" id="ARBA00023277"/>
    </source>
</evidence>
<protein>
    <recommendedName>
        <fullName evidence="3 13">Ribokinase</fullName>
        <shortName evidence="13">RK</shortName>
        <ecNumber evidence="2 13">2.7.1.15</ecNumber>
    </recommendedName>
</protein>
<evidence type="ECO:0000256" key="5">
    <source>
        <dbReference type="ARBA" id="ARBA00022679"/>
    </source>
</evidence>
<dbReference type="CDD" id="cd01174">
    <property type="entry name" value="ribokinase"/>
    <property type="match status" value="1"/>
</dbReference>
<gene>
    <name evidence="13" type="primary">rbsK</name>
    <name evidence="15" type="ORF">SAMN05421804_102117</name>
</gene>
<keyword evidence="4 13" id="KW-0963">Cytoplasm</keyword>
<dbReference type="InterPro" id="IPR011877">
    <property type="entry name" value="Ribokinase"/>
</dbReference>
<feature type="binding site" evidence="13">
    <location>
        <begin position="218"/>
        <end position="223"/>
    </location>
    <ligand>
        <name>ATP</name>
        <dbReference type="ChEBI" id="CHEBI:30616"/>
    </ligand>
</feature>
<evidence type="ECO:0000256" key="7">
    <source>
        <dbReference type="ARBA" id="ARBA00022741"/>
    </source>
</evidence>
<dbReference type="GO" id="GO:0005524">
    <property type="term" value="F:ATP binding"/>
    <property type="evidence" value="ECO:0007669"/>
    <property type="project" value="UniProtKB-UniRule"/>
</dbReference>
<evidence type="ECO:0000256" key="3">
    <source>
        <dbReference type="ARBA" id="ARBA00016943"/>
    </source>
</evidence>
<dbReference type="Proteomes" id="UP000183255">
    <property type="component" value="Unassembled WGS sequence"/>
</dbReference>
<comment type="pathway">
    <text evidence="13">Carbohydrate metabolism; D-ribose degradation; D-ribose 5-phosphate from beta-D-ribopyranose: step 2/2.</text>
</comment>
<keyword evidence="7 13" id="KW-0547">Nucleotide-binding</keyword>
<dbReference type="HAMAP" id="MF_01987">
    <property type="entry name" value="Ribokinase"/>
    <property type="match status" value="1"/>
</dbReference>
<dbReference type="InterPro" id="IPR029056">
    <property type="entry name" value="Ribokinase-like"/>
</dbReference>
<feature type="binding site" evidence="13">
    <location>
        <begin position="249"/>
        <end position="250"/>
    </location>
    <ligand>
        <name>ATP</name>
        <dbReference type="ChEBI" id="CHEBI:30616"/>
    </ligand>
</feature>
<evidence type="ECO:0000256" key="9">
    <source>
        <dbReference type="ARBA" id="ARBA00022840"/>
    </source>
</evidence>
<keyword evidence="11 13" id="KW-0630">Potassium</keyword>
<keyword evidence="5 13" id="KW-0808">Transferase</keyword>
<evidence type="ECO:0000256" key="2">
    <source>
        <dbReference type="ARBA" id="ARBA00012035"/>
    </source>
</evidence>
<dbReference type="PRINTS" id="PR00990">
    <property type="entry name" value="RIBOKINASE"/>
</dbReference>
<comment type="similarity">
    <text evidence="13">Belongs to the carbohydrate kinase PfkB family. Ribokinase subfamily.</text>
</comment>
<dbReference type="PANTHER" id="PTHR10584">
    <property type="entry name" value="SUGAR KINASE"/>
    <property type="match status" value="1"/>
</dbReference>
<evidence type="ECO:0000256" key="10">
    <source>
        <dbReference type="ARBA" id="ARBA00022842"/>
    </source>
</evidence>
<dbReference type="EC" id="2.7.1.15" evidence="2 13"/>
<feature type="active site" description="Proton acceptor" evidence="13">
    <location>
        <position position="250"/>
    </location>
</feature>
<comment type="cofactor">
    <cofactor evidence="13">
        <name>Mg(2+)</name>
        <dbReference type="ChEBI" id="CHEBI:18420"/>
    </cofactor>
    <text evidence="13">Requires a divalent cation, most likely magnesium in vivo, as an electrophilic catalyst to aid phosphoryl group transfer. It is the chelate of the metal and the nucleotide that is the actual substrate.</text>
</comment>
<feature type="binding site" evidence="13">
    <location>
        <position position="280"/>
    </location>
    <ligand>
        <name>K(+)</name>
        <dbReference type="ChEBI" id="CHEBI:29103"/>
    </ligand>
</feature>
<organism evidence="15 16">
    <name type="scientific">Proteiniclasticum ruminis</name>
    <dbReference type="NCBI Taxonomy" id="398199"/>
    <lineage>
        <taxon>Bacteria</taxon>
        <taxon>Bacillati</taxon>
        <taxon>Bacillota</taxon>
        <taxon>Clostridia</taxon>
        <taxon>Eubacteriales</taxon>
        <taxon>Clostridiaceae</taxon>
        <taxon>Proteiniclasticum</taxon>
    </lineage>
</organism>
<keyword evidence="12 13" id="KW-0119">Carbohydrate metabolism</keyword>
<dbReference type="AlphaFoldDB" id="A0A1G8JV07"/>
<comment type="subunit">
    <text evidence="13">Homodimer.</text>
</comment>
<dbReference type="PANTHER" id="PTHR10584:SF166">
    <property type="entry name" value="RIBOKINASE"/>
    <property type="match status" value="1"/>
</dbReference>
<reference evidence="15 16" key="1">
    <citation type="submission" date="2016-10" db="EMBL/GenBank/DDBJ databases">
        <authorList>
            <person name="de Groot N.N."/>
        </authorList>
    </citation>
    <scope>NUCLEOTIDE SEQUENCE [LARGE SCALE GENOMIC DNA]</scope>
    <source>
        <strain evidence="15 16">CGMCC 1.5058</strain>
    </source>
</reference>
<dbReference type="FunFam" id="3.40.1190.20:FF:000012">
    <property type="entry name" value="Ribokinase"/>
    <property type="match status" value="1"/>
</dbReference>
<comment type="activity regulation">
    <text evidence="13">Activated by a monovalent cation that binds near, but not in, the active site. The most likely occupant of the site in vivo is potassium. Ion binding induces a conformational change that may alter substrate affinity.</text>
</comment>
<dbReference type="InterPro" id="IPR011611">
    <property type="entry name" value="PfkB_dom"/>
</dbReference>
<dbReference type="GO" id="GO:0005829">
    <property type="term" value="C:cytosol"/>
    <property type="evidence" value="ECO:0007669"/>
    <property type="project" value="TreeGrafter"/>
</dbReference>
<feature type="binding site" evidence="13">
    <location>
        <position position="182"/>
    </location>
    <ligand>
        <name>ATP</name>
        <dbReference type="ChEBI" id="CHEBI:30616"/>
    </ligand>
</feature>
<evidence type="ECO:0000256" key="1">
    <source>
        <dbReference type="ARBA" id="ARBA00005380"/>
    </source>
</evidence>
<feature type="domain" description="Carbohydrate kinase PfkB" evidence="14">
    <location>
        <begin position="2"/>
        <end position="291"/>
    </location>
</feature>
<feature type="binding site" evidence="13">
    <location>
        <position position="250"/>
    </location>
    <ligand>
        <name>substrate</name>
    </ligand>
</feature>
<evidence type="ECO:0000256" key="11">
    <source>
        <dbReference type="ARBA" id="ARBA00022958"/>
    </source>
</evidence>
<dbReference type="GO" id="GO:0046872">
    <property type="term" value="F:metal ion binding"/>
    <property type="evidence" value="ECO:0007669"/>
    <property type="project" value="UniProtKB-KW"/>
</dbReference>
<feature type="binding site" evidence="13">
    <location>
        <position position="138"/>
    </location>
    <ligand>
        <name>substrate</name>
    </ligand>
</feature>
<dbReference type="GO" id="GO:0004747">
    <property type="term" value="F:ribokinase activity"/>
    <property type="evidence" value="ECO:0007669"/>
    <property type="project" value="UniProtKB-UniRule"/>
</dbReference>
<feature type="binding site" evidence="13">
    <location>
        <position position="246"/>
    </location>
    <ligand>
        <name>K(+)</name>
        <dbReference type="ChEBI" id="CHEBI:29103"/>
    </ligand>
</feature>